<evidence type="ECO:0000256" key="1">
    <source>
        <dbReference type="SAM" id="MobiDB-lite"/>
    </source>
</evidence>
<dbReference type="AlphaFoldDB" id="A0AA86MZU9"/>
<sequence length="177" mass="20008">MEKQSRNKTPERTPSPLDLLPPEPLLEQYEKAIGSLVMRLSLSHFILEAHLCFLIGIDLECGRVLTEDLPLKSLINRVGRAASAKLRQPEDIRTLKAILKGLDAVNDKRNRLVHALWYFTDRDQPFFIPKKGKPVDQEAPSVEEVKKLVDAVETLLNDLLNFVEKQKSRNSASGLNS</sequence>
<dbReference type="RefSeq" id="WP_289268875.1">
    <property type="nucleotide sequence ID" value="NZ_OX365700.1"/>
</dbReference>
<evidence type="ECO:0000313" key="3">
    <source>
        <dbReference type="Proteomes" id="UP001179121"/>
    </source>
</evidence>
<feature type="region of interest" description="Disordered" evidence="1">
    <location>
        <begin position="1"/>
        <end position="21"/>
    </location>
</feature>
<keyword evidence="3" id="KW-1185">Reference proteome</keyword>
<feature type="compositionally biased region" description="Basic and acidic residues" evidence="1">
    <location>
        <begin position="1"/>
        <end position="11"/>
    </location>
</feature>
<dbReference type="KEGG" id="nti:DNFV4_02555"/>
<accession>A0AA86MZU9</accession>
<evidence type="ECO:0000313" key="2">
    <source>
        <dbReference type="EMBL" id="CAI4032128.1"/>
    </source>
</evidence>
<reference evidence="2" key="1">
    <citation type="submission" date="2022-10" db="EMBL/GenBank/DDBJ databases">
        <authorList>
            <person name="Koch H."/>
        </authorList>
    </citation>
    <scope>NUCLEOTIDE SEQUENCE</scope>
    <source>
        <strain evidence="2">DNF</strain>
    </source>
</reference>
<dbReference type="Proteomes" id="UP001179121">
    <property type="component" value="Chromosome"/>
</dbReference>
<proteinExistence type="predicted"/>
<organism evidence="2 3">
    <name type="scientific">Nitrospira tepida</name>
    <dbReference type="NCBI Taxonomy" id="2973512"/>
    <lineage>
        <taxon>Bacteria</taxon>
        <taxon>Pseudomonadati</taxon>
        <taxon>Nitrospirota</taxon>
        <taxon>Nitrospiria</taxon>
        <taxon>Nitrospirales</taxon>
        <taxon>Nitrospiraceae</taxon>
        <taxon>Nitrospira</taxon>
    </lineage>
</organism>
<protein>
    <submittedName>
        <fullName evidence="2">Uncharacterized protein</fullName>
    </submittedName>
</protein>
<gene>
    <name evidence="2" type="ORF">DNFV4_02555</name>
</gene>
<dbReference type="EMBL" id="OX365700">
    <property type="protein sequence ID" value="CAI4032128.1"/>
    <property type="molecule type" value="Genomic_DNA"/>
</dbReference>
<name>A0AA86MZU9_9BACT</name>